<dbReference type="RefSeq" id="WP_220699437.1">
    <property type="nucleotide sequence ID" value="NZ_MBTA01000008.1"/>
</dbReference>
<dbReference type="GO" id="GO:0005829">
    <property type="term" value="C:cytosol"/>
    <property type="evidence" value="ECO:0007669"/>
    <property type="project" value="TreeGrafter"/>
</dbReference>
<organism evidence="1 2">
    <name type="scientific">Pelobium manganitolerans</name>
    <dbReference type="NCBI Taxonomy" id="1842495"/>
    <lineage>
        <taxon>Bacteria</taxon>
        <taxon>Pseudomonadati</taxon>
        <taxon>Bacteroidota</taxon>
        <taxon>Sphingobacteriia</taxon>
        <taxon>Sphingobacteriales</taxon>
        <taxon>Sphingobacteriaceae</taxon>
        <taxon>Pelobium</taxon>
    </lineage>
</organism>
<dbReference type="EMBL" id="MBTA01000008">
    <property type="protein sequence ID" value="RKD17633.1"/>
    <property type="molecule type" value="Genomic_DNA"/>
</dbReference>
<name>A0A419S7S3_9SPHI</name>
<dbReference type="SUPFAM" id="SSF75169">
    <property type="entry name" value="DsrEFH-like"/>
    <property type="match status" value="1"/>
</dbReference>
<proteinExistence type="predicted"/>
<dbReference type="Pfam" id="PF02635">
    <property type="entry name" value="DsrE"/>
    <property type="match status" value="1"/>
</dbReference>
<evidence type="ECO:0000313" key="1">
    <source>
        <dbReference type="EMBL" id="RKD17633.1"/>
    </source>
</evidence>
<dbReference type="PANTHER" id="PTHR34874">
    <property type="entry name" value="PROTEIN YCHN"/>
    <property type="match status" value="1"/>
</dbReference>
<gene>
    <name evidence="1" type="ORF">BCY91_16670</name>
</gene>
<reference evidence="1 2" key="1">
    <citation type="submission" date="2016-07" db="EMBL/GenBank/DDBJ databases">
        <title>Genome of Pelobium manganitolerans.</title>
        <authorList>
            <person name="Wu S."/>
            <person name="Wang G."/>
        </authorList>
    </citation>
    <scope>NUCLEOTIDE SEQUENCE [LARGE SCALE GENOMIC DNA]</scope>
    <source>
        <strain evidence="1 2">YS-25</strain>
    </source>
</reference>
<dbReference type="InterPro" id="IPR027396">
    <property type="entry name" value="DsrEFH-like"/>
</dbReference>
<accession>A0A419S7S3</accession>
<protein>
    <submittedName>
        <fullName evidence="1">Uncharacterized protein</fullName>
    </submittedName>
</protein>
<dbReference type="Gene3D" id="3.40.1260.10">
    <property type="entry name" value="DsrEFH-like"/>
    <property type="match status" value="1"/>
</dbReference>
<evidence type="ECO:0000313" key="2">
    <source>
        <dbReference type="Proteomes" id="UP000283433"/>
    </source>
</evidence>
<keyword evidence="2" id="KW-1185">Reference proteome</keyword>
<dbReference type="InterPro" id="IPR003787">
    <property type="entry name" value="Sulphur_relay_DsrE/F-like"/>
</dbReference>
<dbReference type="PANTHER" id="PTHR34874:SF1">
    <property type="entry name" value="PROTEIN YCHN"/>
    <property type="match status" value="1"/>
</dbReference>
<comment type="caution">
    <text evidence="1">The sequence shown here is derived from an EMBL/GenBank/DDBJ whole genome shotgun (WGS) entry which is preliminary data.</text>
</comment>
<dbReference type="AlphaFoldDB" id="A0A419S7S3"/>
<sequence length="119" mass="13061">MSKTILIIINDAPYGTEKAYNALRIANQLNKNHSEIQVNIFLMADAVSCAVAGQKTPNGYYNIERMLKLSLTKGAKVKLCGSCVDARAITKEQIIEGTEMSCMDELGNWIATADQTLTF</sequence>
<dbReference type="Proteomes" id="UP000283433">
    <property type="component" value="Unassembled WGS sequence"/>
</dbReference>